<evidence type="ECO:0000259" key="3">
    <source>
        <dbReference type="Pfam" id="PF16911"/>
    </source>
</evidence>
<name>A0A1S3IEQ8_LINAN</name>
<evidence type="ECO:0000256" key="1">
    <source>
        <dbReference type="ARBA" id="ARBA00022679"/>
    </source>
</evidence>
<proteinExistence type="predicted"/>
<dbReference type="SUPFAM" id="SSF52777">
    <property type="entry name" value="CoA-dependent acyltransferases"/>
    <property type="match status" value="2"/>
</dbReference>
<accession>A0A1S3IEQ8</accession>
<feature type="domain" description="Phthiocerol/phthiodiolone dimycocerosyl transferase C-terminal" evidence="3">
    <location>
        <begin position="252"/>
        <end position="399"/>
    </location>
</feature>
<dbReference type="AlphaFoldDB" id="A0A1S3IEQ8"/>
<reference evidence="5" key="1">
    <citation type="submission" date="2025-08" db="UniProtKB">
        <authorList>
            <consortium name="RefSeq"/>
        </authorList>
    </citation>
    <scope>IDENTIFICATION</scope>
    <source>
        <tissue evidence="5">Gonads</tissue>
    </source>
</reference>
<dbReference type="InParanoid" id="A0A1S3IEQ8"/>
<dbReference type="RefSeq" id="XP_013396717.1">
    <property type="nucleotide sequence ID" value="XM_013541263.1"/>
</dbReference>
<dbReference type="KEGG" id="lak:106163615"/>
<evidence type="ECO:0000313" key="5">
    <source>
        <dbReference type="RefSeq" id="XP_013396717.1"/>
    </source>
</evidence>
<dbReference type="Proteomes" id="UP000085678">
    <property type="component" value="Unplaced"/>
</dbReference>
<keyword evidence="2" id="KW-0012">Acyltransferase</keyword>
<sequence length="484" mass="54390">MAVTSSPTSNSKEVIRQLHGIENTLAVLHENGTFTIVFTSWIKTKLLLTTDQWGQCMERLLEDIPHLRMTIAWQDGQRHFKYVDDPRADFEVLDATSCDEWKTVHEHMTLVTFYDADKPLWRVKILRMPKGSTGAEQDECTLSGDTWFTSVVIFALHHSIIDGKSDFLLLGRLLRILNAVISDAPARDGGDAVMLLPPLENLLPKNKMTFTWFDYFQVAKMKYKGWFPNKSLFTKRFPKMSAPGESCTKTVVVEFSIPETERIIAQCKDRGVTVHGVLVAAASVAIAKLINEGRPPKVVNIASVHAVNMRRFLSPELSTAFGSLSHSLSISLRTPTAVSFDAFWDLAKESTGLIHAQLDNGDVVQSLKVCNYVYGIEKKKRPLSPPECTVEFCTSNIGDCDKLCPPGREEARAHATSVITSDSLHNCNIPFCHFLHKFRGRFCYNLDYATNRATDLHAQRYAELTVELMKMAAGEEETSKDELR</sequence>
<dbReference type="InterPro" id="IPR052058">
    <property type="entry name" value="Alcohol_O-acetyltransferase"/>
</dbReference>
<organism evidence="4 5">
    <name type="scientific">Lingula anatina</name>
    <name type="common">Brachiopod</name>
    <name type="synonym">Lingula unguis</name>
    <dbReference type="NCBI Taxonomy" id="7574"/>
    <lineage>
        <taxon>Eukaryota</taxon>
        <taxon>Metazoa</taxon>
        <taxon>Spiralia</taxon>
        <taxon>Lophotrochozoa</taxon>
        <taxon>Brachiopoda</taxon>
        <taxon>Linguliformea</taxon>
        <taxon>Lingulata</taxon>
        <taxon>Lingulida</taxon>
        <taxon>Linguloidea</taxon>
        <taxon>Lingulidae</taxon>
        <taxon>Lingula</taxon>
    </lineage>
</organism>
<dbReference type="Gene3D" id="3.30.559.30">
    <property type="entry name" value="Nonribosomal peptide synthetase, condensation domain"/>
    <property type="match status" value="1"/>
</dbReference>
<protein>
    <submittedName>
        <fullName evidence="5">Uncharacterized protein LOC106163615</fullName>
    </submittedName>
</protein>
<evidence type="ECO:0000313" key="4">
    <source>
        <dbReference type="Proteomes" id="UP000085678"/>
    </source>
</evidence>
<gene>
    <name evidence="5" type="primary">LOC106163615</name>
</gene>
<keyword evidence="4" id="KW-1185">Reference proteome</keyword>
<dbReference type="Pfam" id="PF16911">
    <property type="entry name" value="PapA_C"/>
    <property type="match status" value="1"/>
</dbReference>
<dbReference type="PANTHER" id="PTHR28037">
    <property type="entry name" value="ALCOHOL O-ACETYLTRANSFERASE 1-RELATED"/>
    <property type="match status" value="1"/>
</dbReference>
<dbReference type="OrthoDB" id="6345137at2759"/>
<dbReference type="GeneID" id="106163615"/>
<dbReference type="GO" id="GO:0016746">
    <property type="term" value="F:acyltransferase activity"/>
    <property type="evidence" value="ECO:0007669"/>
    <property type="project" value="UniProtKB-KW"/>
</dbReference>
<dbReference type="InterPro" id="IPR023213">
    <property type="entry name" value="CAT-like_dom_sf"/>
</dbReference>
<keyword evidence="1" id="KW-0808">Transferase</keyword>
<evidence type="ECO:0000256" key="2">
    <source>
        <dbReference type="ARBA" id="ARBA00023315"/>
    </source>
</evidence>
<dbReference type="InterPro" id="IPR031641">
    <property type="entry name" value="PapA_C"/>
</dbReference>
<dbReference type="Gene3D" id="3.30.559.10">
    <property type="entry name" value="Chloramphenicol acetyltransferase-like domain"/>
    <property type="match status" value="1"/>
</dbReference>
<dbReference type="PANTHER" id="PTHR28037:SF1">
    <property type="entry name" value="ALCOHOL O-ACETYLTRANSFERASE 1-RELATED"/>
    <property type="match status" value="1"/>
</dbReference>